<dbReference type="SUPFAM" id="SSF55785">
    <property type="entry name" value="PYP-like sensor domain (PAS domain)"/>
    <property type="match status" value="1"/>
</dbReference>
<dbReference type="Pfam" id="PF00512">
    <property type="entry name" value="HisKA"/>
    <property type="match status" value="1"/>
</dbReference>
<dbReference type="AlphaFoldDB" id="A0A9Q9EGM8"/>
<dbReference type="Gene3D" id="3.30.565.10">
    <property type="entry name" value="Histidine kinase-like ATPase, C-terminal domain"/>
    <property type="match status" value="1"/>
</dbReference>
<dbReference type="InterPro" id="IPR000700">
    <property type="entry name" value="PAS-assoc_C"/>
</dbReference>
<feature type="domain" description="Response regulatory" evidence="4">
    <location>
        <begin position="519"/>
        <end position="655"/>
    </location>
</feature>
<dbReference type="InterPro" id="IPR005467">
    <property type="entry name" value="His_kinase_dom"/>
</dbReference>
<dbReference type="InterPro" id="IPR000014">
    <property type="entry name" value="PAS"/>
</dbReference>
<dbReference type="PRINTS" id="PR00344">
    <property type="entry name" value="BCTRLSENSOR"/>
</dbReference>
<dbReference type="SMART" id="SM00448">
    <property type="entry name" value="REC"/>
    <property type="match status" value="1"/>
</dbReference>
<dbReference type="PANTHER" id="PTHR43719">
    <property type="entry name" value="TWO-COMPONENT HISTIDINE KINASE"/>
    <property type="match status" value="1"/>
</dbReference>
<dbReference type="SUPFAM" id="SSF47384">
    <property type="entry name" value="Homodimeric domain of signal transducing histidine kinase"/>
    <property type="match status" value="1"/>
</dbReference>
<proteinExistence type="predicted"/>
<accession>A0A9Q9EGM8</accession>
<dbReference type="InterPro" id="IPR001789">
    <property type="entry name" value="Sig_transdc_resp-reg_receiver"/>
</dbReference>
<dbReference type="Pfam" id="PF00072">
    <property type="entry name" value="Response_reg"/>
    <property type="match status" value="1"/>
</dbReference>
<keyword evidence="1 2" id="KW-0597">Phosphoprotein</keyword>
<dbReference type="InterPro" id="IPR050956">
    <property type="entry name" value="2C_system_His_kinase"/>
</dbReference>
<keyword evidence="7" id="KW-1185">Reference proteome</keyword>
<dbReference type="InterPro" id="IPR036097">
    <property type="entry name" value="HisK_dim/P_sf"/>
</dbReference>
<dbReference type="InterPro" id="IPR003661">
    <property type="entry name" value="HisK_dim/P_dom"/>
</dbReference>
<dbReference type="SMART" id="SM00387">
    <property type="entry name" value="HATPase_c"/>
    <property type="match status" value="1"/>
</dbReference>
<dbReference type="InterPro" id="IPR035965">
    <property type="entry name" value="PAS-like_dom_sf"/>
</dbReference>
<dbReference type="InterPro" id="IPR004358">
    <property type="entry name" value="Sig_transdc_His_kin-like_C"/>
</dbReference>
<dbReference type="PANTHER" id="PTHR43719:SF30">
    <property type="entry name" value="TWO-COMPONENT SYSTEM RESPONSE REGULATOR"/>
    <property type="match status" value="1"/>
</dbReference>
<dbReference type="Pfam" id="PF13188">
    <property type="entry name" value="PAS_8"/>
    <property type="match status" value="1"/>
</dbReference>
<evidence type="ECO:0000313" key="7">
    <source>
        <dbReference type="Proteomes" id="UP001056384"/>
    </source>
</evidence>
<evidence type="ECO:0000256" key="2">
    <source>
        <dbReference type="PROSITE-ProRule" id="PRU00169"/>
    </source>
</evidence>
<evidence type="ECO:0000259" key="5">
    <source>
        <dbReference type="PROSITE" id="PS50113"/>
    </source>
</evidence>
<dbReference type="Gene3D" id="3.40.50.2300">
    <property type="match status" value="1"/>
</dbReference>
<feature type="modified residue" description="4-aspartylphosphate" evidence="2">
    <location>
        <position position="584"/>
    </location>
</feature>
<dbReference type="GO" id="GO:0000155">
    <property type="term" value="F:phosphorelay sensor kinase activity"/>
    <property type="evidence" value="ECO:0007669"/>
    <property type="project" value="InterPro"/>
</dbReference>
<dbReference type="SUPFAM" id="SSF52172">
    <property type="entry name" value="CheY-like"/>
    <property type="match status" value="1"/>
</dbReference>
<gene>
    <name evidence="6" type="ORF">Slin15195_G042900</name>
</gene>
<dbReference type="SUPFAM" id="SSF55874">
    <property type="entry name" value="ATPase domain of HSP90 chaperone/DNA topoisomerase II/histidine kinase"/>
    <property type="match status" value="1"/>
</dbReference>
<feature type="domain" description="PAC" evidence="5">
    <location>
        <begin position="133"/>
        <end position="191"/>
    </location>
</feature>
<dbReference type="InterPro" id="IPR011006">
    <property type="entry name" value="CheY-like_superfamily"/>
</dbReference>
<feature type="domain" description="Histidine kinase" evidence="3">
    <location>
        <begin position="209"/>
        <end position="489"/>
    </location>
</feature>
<dbReference type="PROSITE" id="PS50109">
    <property type="entry name" value="HIS_KIN"/>
    <property type="match status" value="1"/>
</dbReference>
<dbReference type="EMBL" id="CP099420">
    <property type="protein sequence ID" value="USW50971.1"/>
    <property type="molecule type" value="Genomic_DNA"/>
</dbReference>
<dbReference type="InterPro" id="IPR036890">
    <property type="entry name" value="HATPase_C_sf"/>
</dbReference>
<dbReference type="PROSITE" id="PS50113">
    <property type="entry name" value="PAC"/>
    <property type="match status" value="1"/>
</dbReference>
<evidence type="ECO:0000313" key="6">
    <source>
        <dbReference type="EMBL" id="USW50971.1"/>
    </source>
</evidence>
<dbReference type="CDD" id="cd17546">
    <property type="entry name" value="REC_hyHK_CKI1_RcsC-like"/>
    <property type="match status" value="1"/>
</dbReference>
<dbReference type="InterPro" id="IPR003594">
    <property type="entry name" value="HATPase_dom"/>
</dbReference>
<dbReference type="CDD" id="cd00082">
    <property type="entry name" value="HisKA"/>
    <property type="match status" value="1"/>
</dbReference>
<evidence type="ECO:0000256" key="1">
    <source>
        <dbReference type="ARBA" id="ARBA00022553"/>
    </source>
</evidence>
<evidence type="ECO:0000259" key="3">
    <source>
        <dbReference type="PROSITE" id="PS50109"/>
    </source>
</evidence>
<dbReference type="Gene3D" id="1.10.287.130">
    <property type="match status" value="1"/>
</dbReference>
<dbReference type="SMART" id="SM00388">
    <property type="entry name" value="HisKA"/>
    <property type="match status" value="1"/>
</dbReference>
<dbReference type="PROSITE" id="PS50110">
    <property type="entry name" value="RESPONSE_REGULATORY"/>
    <property type="match status" value="1"/>
</dbReference>
<reference evidence="6" key="1">
    <citation type="submission" date="2022-06" db="EMBL/GenBank/DDBJ databases">
        <title>Complete genome sequences of two strains of the flax pathogen Septoria linicola.</title>
        <authorList>
            <person name="Lapalu N."/>
            <person name="Simon A."/>
            <person name="Demenou B."/>
            <person name="Paumier D."/>
            <person name="Guillot M.-P."/>
            <person name="Gout L."/>
            <person name="Valade R."/>
        </authorList>
    </citation>
    <scope>NUCLEOTIDE SEQUENCE</scope>
    <source>
        <strain evidence="6">SE15195</strain>
    </source>
</reference>
<dbReference type="Proteomes" id="UP001056384">
    <property type="component" value="Chromosome 3"/>
</dbReference>
<organism evidence="6 7">
    <name type="scientific">Septoria linicola</name>
    <dbReference type="NCBI Taxonomy" id="215465"/>
    <lineage>
        <taxon>Eukaryota</taxon>
        <taxon>Fungi</taxon>
        <taxon>Dikarya</taxon>
        <taxon>Ascomycota</taxon>
        <taxon>Pezizomycotina</taxon>
        <taxon>Dothideomycetes</taxon>
        <taxon>Dothideomycetidae</taxon>
        <taxon>Mycosphaerellales</taxon>
        <taxon>Mycosphaerellaceae</taxon>
        <taxon>Septoria</taxon>
    </lineage>
</organism>
<sequence length="657" mass="72356">MPGGVEDTEGQWVLAACVPATDNEGNVLTVSGCLTDIAAQKQSQSDALKRAEAMERAYASEKRFSTFADQANIGIWILNKDSQLTYANKEWFRITNHPLVDHSNVDWTTLMDSANLEIIHSKIEEMRTTKSPLTFEFELLRLWADGQGGMMKTTALAAAYPELSDTGDIITFAGTLTDITHLRWAERLQKLRTDEAVEAKRQQEHFIDMTCHEIRNPLGAALHCADLARSSLLELGDYISGIDALPSEIGTSRPGQLWDSTLEAANIIISCCAHQRRIVDDILTLSKLDSKLLTIAPAPVKLSDMLTEVTRMFEVDAQKADVVFKTATDSSLEILDTGWAVLDRGRLMQVLINLITNSLKFTQREAVRAVTLTVSGSLSRPTEQDLDVDYVPAGIARDRVRLDSQWGSGQDIYLCFKVSDTGCGFNDEQKGRIFERFSQASPRTHSKYGGSGLGLFISREMIELQSGEIGVSSRPGYGSTFAFYVAARVAAAPPVAGDVSTPRVMQRRSTHENGRAKYTILVVEDNLVNQKVLRMQLQKLGHIVHVVSNGVEALQFLETTLCWDDRDTSSKSDPTIDLSVILMDMEMPVMGGIECARRIRGLQNEGRIARHLPIISVSANARDAQVGSALECGMDDAISKPFRVADLMPKIAALVDS</sequence>
<protein>
    <submittedName>
        <fullName evidence="6">PAS domain, signal transduction response regulator, receiver domain, CheY-like superfamily</fullName>
    </submittedName>
</protein>
<dbReference type="Gene3D" id="3.30.450.20">
    <property type="entry name" value="PAS domain"/>
    <property type="match status" value="1"/>
</dbReference>
<evidence type="ECO:0000259" key="4">
    <source>
        <dbReference type="PROSITE" id="PS50110"/>
    </source>
</evidence>
<dbReference type="Pfam" id="PF02518">
    <property type="entry name" value="HATPase_c"/>
    <property type="match status" value="1"/>
</dbReference>
<name>A0A9Q9EGM8_9PEZI</name>
<dbReference type="OrthoDB" id="60033at2759"/>